<keyword evidence="1" id="KW-0812">Transmembrane</keyword>
<dbReference type="AlphaFoldDB" id="A0A195DV56"/>
<sequence>MLPGSEYLLLRCRVQGVVGVVNVGYTVTEREKGEKEREREREREREATLRSYVGWLVEKARDKAVVVAAGWVDLYVAGMEGARESLTAVAAAAAAAAATTAAAAAAAIVLLIGRMGVRVDILPALCHRRDVGGGRVRDGSRLLELCGRMGGARFDFHGISGERGIVAKESDGEGRWERTGHTGNLPGELHHSGYHGTPETLAVPNCSLIPTGRYIVWVSASASGAYRIRRSEKMFGGLFPPDIKPWQVPLCRGGQEYKRTVPISASINPFSLIRISPLIAVSHTGSLLPP</sequence>
<reference evidence="2 3" key="1">
    <citation type="submission" date="2015-09" db="EMBL/GenBank/DDBJ databases">
        <title>Trachymyrmex cornetzi WGS genome.</title>
        <authorList>
            <person name="Nygaard S."/>
            <person name="Hu H."/>
            <person name="Boomsma J."/>
            <person name="Zhang G."/>
        </authorList>
    </citation>
    <scope>NUCLEOTIDE SEQUENCE [LARGE SCALE GENOMIC DNA]</scope>
    <source>
        <strain evidence="2">Tcor2-1</strain>
        <tissue evidence="2">Whole body</tissue>
    </source>
</reference>
<organism evidence="2 3">
    <name type="scientific">Trachymyrmex cornetzi</name>
    <dbReference type="NCBI Taxonomy" id="471704"/>
    <lineage>
        <taxon>Eukaryota</taxon>
        <taxon>Metazoa</taxon>
        <taxon>Ecdysozoa</taxon>
        <taxon>Arthropoda</taxon>
        <taxon>Hexapoda</taxon>
        <taxon>Insecta</taxon>
        <taxon>Pterygota</taxon>
        <taxon>Neoptera</taxon>
        <taxon>Endopterygota</taxon>
        <taxon>Hymenoptera</taxon>
        <taxon>Apocrita</taxon>
        <taxon>Aculeata</taxon>
        <taxon>Formicoidea</taxon>
        <taxon>Formicidae</taxon>
        <taxon>Myrmicinae</taxon>
        <taxon>Trachymyrmex</taxon>
    </lineage>
</organism>
<dbReference type="EMBL" id="KQ980341">
    <property type="protein sequence ID" value="KYN16444.1"/>
    <property type="molecule type" value="Genomic_DNA"/>
</dbReference>
<proteinExistence type="predicted"/>
<dbReference type="Proteomes" id="UP000078492">
    <property type="component" value="Unassembled WGS sequence"/>
</dbReference>
<protein>
    <submittedName>
        <fullName evidence="2">Uncharacterized protein</fullName>
    </submittedName>
</protein>
<accession>A0A195DV56</accession>
<gene>
    <name evidence="2" type="ORF">ALC57_11314</name>
</gene>
<keyword evidence="1" id="KW-0472">Membrane</keyword>
<keyword evidence="1" id="KW-1133">Transmembrane helix</keyword>
<evidence type="ECO:0000313" key="3">
    <source>
        <dbReference type="Proteomes" id="UP000078492"/>
    </source>
</evidence>
<keyword evidence="3" id="KW-1185">Reference proteome</keyword>
<feature type="transmembrane region" description="Helical" evidence="1">
    <location>
        <begin position="88"/>
        <end position="112"/>
    </location>
</feature>
<name>A0A195DV56_9HYME</name>
<evidence type="ECO:0000256" key="1">
    <source>
        <dbReference type="SAM" id="Phobius"/>
    </source>
</evidence>
<evidence type="ECO:0000313" key="2">
    <source>
        <dbReference type="EMBL" id="KYN16444.1"/>
    </source>
</evidence>